<evidence type="ECO:0000259" key="6">
    <source>
        <dbReference type="Pfam" id="PF04577"/>
    </source>
</evidence>
<dbReference type="PANTHER" id="PTHR20961:SF144">
    <property type="entry name" value="OS01G0119100 PROTEIN"/>
    <property type="match status" value="1"/>
</dbReference>
<keyword evidence="3" id="KW-0328">Glycosyltransferase</keyword>
<dbReference type="Proteomes" id="UP000734854">
    <property type="component" value="Unassembled WGS sequence"/>
</dbReference>
<sequence length="504" mass="56562">MKMREQAMKRRMETRKLALFLLLGLSLGVLTCFLAVSVFSGGGHGSREGILPGIDEHTLDNNATPAQLDGGADDNQGISSIADAISRLNEKSTSSKDTVTTAELVAEQKETQSKQIKEKKSLCDLSNWRTDVCEMTGDVRIHSNSSSILVLNSKATEESWQIKPYARKFDPSAMQHIKQVSVRSFSGGDGVVVPVCTVNQTLVPAVVFVIGGYTGNYYHDYTDVLIPLFITTRQFNGDVQFIISTRNFWWVDKYKAILKQLSRHEIVYLDGDEQVRCHRRVIVGLHSHKPMSIDPERTPGGYSMLDFTKLMRVTYGLERDRPMRRAEEKPRMLLIQRKGTRQFTNLEEVARTAEAAGFAVQVAEAESMTRVAEFARVVNSCDVMVGLHGAGLTNFVYLPTGAVVVQVIPFGNLETISRGCFKNSSEDAGLRYLDYSVGVEESSLLEQYPRQHPVFTDPKSIHRQGWKKMGQVYLDHQDVKIDVDRFKPLLLVALDNLRQYTIED</sequence>
<dbReference type="Pfam" id="PF04577">
    <property type="entry name" value="Glyco_transf_61"/>
    <property type="match status" value="1"/>
</dbReference>
<organism evidence="7 8">
    <name type="scientific">Zingiber officinale</name>
    <name type="common">Ginger</name>
    <name type="synonym">Amomum zingiber</name>
    <dbReference type="NCBI Taxonomy" id="94328"/>
    <lineage>
        <taxon>Eukaryota</taxon>
        <taxon>Viridiplantae</taxon>
        <taxon>Streptophyta</taxon>
        <taxon>Embryophyta</taxon>
        <taxon>Tracheophyta</taxon>
        <taxon>Spermatophyta</taxon>
        <taxon>Magnoliopsida</taxon>
        <taxon>Liliopsida</taxon>
        <taxon>Zingiberales</taxon>
        <taxon>Zingiberaceae</taxon>
        <taxon>Zingiber</taxon>
    </lineage>
</organism>
<comment type="caution">
    <text evidence="7">The sequence shown here is derived from an EMBL/GenBank/DDBJ whole genome shotgun (WGS) entry which is preliminary data.</text>
</comment>
<comment type="pathway">
    <text evidence="2">Glycan metabolism.</text>
</comment>
<evidence type="ECO:0000256" key="2">
    <source>
        <dbReference type="ARBA" id="ARBA00004881"/>
    </source>
</evidence>
<keyword evidence="4" id="KW-0808">Transferase</keyword>
<name>A0A8J5FV94_ZINOF</name>
<dbReference type="AlphaFoldDB" id="A0A8J5FV94"/>
<dbReference type="PANTHER" id="PTHR20961">
    <property type="entry name" value="GLYCOSYLTRANSFERASE"/>
    <property type="match status" value="1"/>
</dbReference>
<reference evidence="7 8" key="1">
    <citation type="submission" date="2020-08" db="EMBL/GenBank/DDBJ databases">
        <title>Plant Genome Project.</title>
        <authorList>
            <person name="Zhang R.-G."/>
        </authorList>
    </citation>
    <scope>NUCLEOTIDE SEQUENCE [LARGE SCALE GENOMIC DNA]</scope>
    <source>
        <tissue evidence="7">Rhizome</tissue>
    </source>
</reference>
<dbReference type="EMBL" id="JACMSC010000012">
    <property type="protein sequence ID" value="KAG6495600.1"/>
    <property type="molecule type" value="Genomic_DNA"/>
</dbReference>
<evidence type="ECO:0000313" key="8">
    <source>
        <dbReference type="Proteomes" id="UP000734854"/>
    </source>
</evidence>
<feature type="domain" description="Glycosyltransferase 61 catalytic" evidence="6">
    <location>
        <begin position="217"/>
        <end position="405"/>
    </location>
</feature>
<dbReference type="InterPro" id="IPR007657">
    <property type="entry name" value="Glycosyltransferase_61"/>
</dbReference>
<evidence type="ECO:0000256" key="3">
    <source>
        <dbReference type="ARBA" id="ARBA00022676"/>
    </source>
</evidence>
<dbReference type="GO" id="GO:0016763">
    <property type="term" value="F:pentosyltransferase activity"/>
    <property type="evidence" value="ECO:0007669"/>
    <property type="project" value="UniProtKB-ARBA"/>
</dbReference>
<evidence type="ECO:0000313" key="7">
    <source>
        <dbReference type="EMBL" id="KAG6495600.1"/>
    </source>
</evidence>
<evidence type="ECO:0000256" key="4">
    <source>
        <dbReference type="ARBA" id="ARBA00022679"/>
    </source>
</evidence>
<keyword evidence="5" id="KW-0325">Glycoprotein</keyword>
<gene>
    <name evidence="7" type="ORF">ZIOFF_043426</name>
</gene>
<accession>A0A8J5FV94</accession>
<evidence type="ECO:0000256" key="5">
    <source>
        <dbReference type="ARBA" id="ARBA00023180"/>
    </source>
</evidence>
<dbReference type="GO" id="GO:0000139">
    <property type="term" value="C:Golgi membrane"/>
    <property type="evidence" value="ECO:0007669"/>
    <property type="project" value="UniProtKB-SubCell"/>
</dbReference>
<dbReference type="InterPro" id="IPR049625">
    <property type="entry name" value="Glyco_transf_61_cat"/>
</dbReference>
<evidence type="ECO:0000256" key="1">
    <source>
        <dbReference type="ARBA" id="ARBA00004323"/>
    </source>
</evidence>
<comment type="subcellular location">
    <subcellularLocation>
        <location evidence="1">Golgi apparatus membrane</location>
        <topology evidence="1">Single-pass type II membrane protein</topology>
    </subcellularLocation>
</comment>
<protein>
    <recommendedName>
        <fullName evidence="6">Glycosyltransferase 61 catalytic domain-containing protein</fullName>
    </recommendedName>
</protein>
<proteinExistence type="predicted"/>
<keyword evidence="8" id="KW-1185">Reference proteome</keyword>